<organism evidence="9 10">
    <name type="scientific">Mycobacterium scrofulaceum</name>
    <dbReference type="NCBI Taxonomy" id="1783"/>
    <lineage>
        <taxon>Bacteria</taxon>
        <taxon>Bacillati</taxon>
        <taxon>Actinomycetota</taxon>
        <taxon>Actinomycetes</taxon>
        <taxon>Mycobacteriales</taxon>
        <taxon>Mycobacteriaceae</taxon>
        <taxon>Mycobacterium</taxon>
    </lineage>
</organism>
<feature type="transmembrane region" description="Helical" evidence="8">
    <location>
        <begin position="42"/>
        <end position="62"/>
    </location>
</feature>
<comment type="caution">
    <text evidence="9">The sequence shown here is derived from an EMBL/GenBank/DDBJ whole genome shotgun (WGS) entry which is preliminary data.</text>
</comment>
<evidence type="ECO:0000256" key="2">
    <source>
        <dbReference type="ARBA" id="ARBA00009773"/>
    </source>
</evidence>
<dbReference type="EMBL" id="LZJY01000322">
    <property type="protein sequence ID" value="OBH93621.1"/>
    <property type="molecule type" value="Genomic_DNA"/>
</dbReference>
<proteinExistence type="inferred from homology"/>
<feature type="transmembrane region" description="Helical" evidence="8">
    <location>
        <begin position="68"/>
        <end position="90"/>
    </location>
</feature>
<accession>A0A1A2UYI0</accession>
<feature type="transmembrane region" description="Helical" evidence="8">
    <location>
        <begin position="252"/>
        <end position="273"/>
    </location>
</feature>
<dbReference type="InterPro" id="IPR002549">
    <property type="entry name" value="AI-2E-like"/>
</dbReference>
<protein>
    <submittedName>
        <fullName evidence="9">AI-2E family transporter</fullName>
    </submittedName>
</protein>
<feature type="transmembrane region" description="Helical" evidence="8">
    <location>
        <begin position="330"/>
        <end position="363"/>
    </location>
</feature>
<sequence>MGRPHRDEEGAIAAAENTAAQLRSDSHPFGTRGQRFDRRSPFYLGLTASAGVAVTYGAVRMLGAASSVLVLIGAALFFALGLEPAVSGLVNRKLPRWAAVSLVVVMVFGVLAGAVAAAVPPLVQEARQFIEQVPHFLQQAQSHSTVIGGLNERFHVQQRISDMLHNSGSPAIGGLLKAGETIFGALSHVGIVAVLTVYFLAELPRIRSTMYRLVPKSRRPRAILIGDEVMAKFGDYVFGNVLTSVIAGAATFVWCFFLHVPYAVLLGLFVAIIDLFPYGSTVGGFVVALVALTVSIPVSIATVAFYVAFRLAEDYLLTPKIIGRAVRVPGGVTVFAVLIGAALLGVVGALVAIPVAAAVQLLVSELLFPTLDEA</sequence>
<evidence type="ECO:0000313" key="9">
    <source>
        <dbReference type="EMBL" id="OBH93621.1"/>
    </source>
</evidence>
<gene>
    <name evidence="9" type="ORF">A5679_22805</name>
</gene>
<keyword evidence="4" id="KW-1003">Cell membrane</keyword>
<keyword evidence="5 8" id="KW-0812">Transmembrane</keyword>
<dbReference type="GO" id="GO:0005886">
    <property type="term" value="C:plasma membrane"/>
    <property type="evidence" value="ECO:0007669"/>
    <property type="project" value="UniProtKB-SubCell"/>
</dbReference>
<feature type="transmembrane region" description="Helical" evidence="8">
    <location>
        <begin position="97"/>
        <end position="119"/>
    </location>
</feature>
<evidence type="ECO:0000256" key="1">
    <source>
        <dbReference type="ARBA" id="ARBA00004651"/>
    </source>
</evidence>
<evidence type="ECO:0000256" key="3">
    <source>
        <dbReference type="ARBA" id="ARBA00022448"/>
    </source>
</evidence>
<reference evidence="9 10" key="1">
    <citation type="submission" date="2016-06" db="EMBL/GenBank/DDBJ databases">
        <authorList>
            <person name="Kjaerup R.B."/>
            <person name="Dalgaard T.S."/>
            <person name="Juul-Madsen H.R."/>
        </authorList>
    </citation>
    <scope>NUCLEOTIDE SEQUENCE [LARGE SCALE GENOMIC DNA]</scope>
    <source>
        <strain evidence="9 10">E2838</strain>
    </source>
</reference>
<evidence type="ECO:0000256" key="8">
    <source>
        <dbReference type="SAM" id="Phobius"/>
    </source>
</evidence>
<dbReference type="GO" id="GO:0055085">
    <property type="term" value="P:transmembrane transport"/>
    <property type="evidence" value="ECO:0007669"/>
    <property type="project" value="TreeGrafter"/>
</dbReference>
<name>A0A1A2UYI0_MYCSC</name>
<comment type="subcellular location">
    <subcellularLocation>
        <location evidence="1">Cell membrane</location>
        <topology evidence="1">Multi-pass membrane protein</topology>
    </subcellularLocation>
</comment>
<evidence type="ECO:0000313" key="10">
    <source>
        <dbReference type="Proteomes" id="UP000092207"/>
    </source>
</evidence>
<keyword evidence="3" id="KW-0813">Transport</keyword>
<feature type="transmembrane region" description="Helical" evidence="8">
    <location>
        <begin position="285"/>
        <end position="309"/>
    </location>
</feature>
<evidence type="ECO:0000256" key="6">
    <source>
        <dbReference type="ARBA" id="ARBA00022989"/>
    </source>
</evidence>
<keyword evidence="6 8" id="KW-1133">Transmembrane helix</keyword>
<evidence type="ECO:0000256" key="5">
    <source>
        <dbReference type="ARBA" id="ARBA00022692"/>
    </source>
</evidence>
<dbReference type="PANTHER" id="PTHR21716:SF53">
    <property type="entry name" value="PERMEASE PERM-RELATED"/>
    <property type="match status" value="1"/>
</dbReference>
<evidence type="ECO:0000256" key="7">
    <source>
        <dbReference type="ARBA" id="ARBA00023136"/>
    </source>
</evidence>
<keyword evidence="7 8" id="KW-0472">Membrane</keyword>
<dbReference type="Proteomes" id="UP000092207">
    <property type="component" value="Unassembled WGS sequence"/>
</dbReference>
<evidence type="ECO:0000256" key="4">
    <source>
        <dbReference type="ARBA" id="ARBA00022475"/>
    </source>
</evidence>
<feature type="transmembrane region" description="Helical" evidence="8">
    <location>
        <begin position="182"/>
        <end position="201"/>
    </location>
</feature>
<comment type="similarity">
    <text evidence="2">Belongs to the autoinducer-2 exporter (AI-2E) (TC 2.A.86) family.</text>
</comment>
<dbReference type="Pfam" id="PF01594">
    <property type="entry name" value="AI-2E_transport"/>
    <property type="match status" value="1"/>
</dbReference>
<dbReference type="AlphaFoldDB" id="A0A1A2UYI0"/>
<dbReference type="PANTHER" id="PTHR21716">
    <property type="entry name" value="TRANSMEMBRANE PROTEIN"/>
    <property type="match status" value="1"/>
</dbReference>